<accession>A0A927WDK5</accession>
<evidence type="ECO:0000313" key="2">
    <source>
        <dbReference type="EMBL" id="MBE6084713.1"/>
    </source>
</evidence>
<keyword evidence="1" id="KW-1133">Transmembrane helix</keyword>
<evidence type="ECO:0000256" key="1">
    <source>
        <dbReference type="SAM" id="Phobius"/>
    </source>
</evidence>
<dbReference type="EMBL" id="SVCA01000003">
    <property type="protein sequence ID" value="MBE6084713.1"/>
    <property type="molecule type" value="Genomic_DNA"/>
</dbReference>
<keyword evidence="1" id="KW-0812">Transmembrane</keyword>
<dbReference type="RefSeq" id="WP_303668786.1">
    <property type="nucleotide sequence ID" value="NZ_SVCA01000003.1"/>
</dbReference>
<protein>
    <submittedName>
        <fullName evidence="2">Uncharacterized protein</fullName>
    </submittedName>
</protein>
<gene>
    <name evidence="2" type="ORF">E7203_04485</name>
</gene>
<feature type="transmembrane region" description="Helical" evidence="1">
    <location>
        <begin position="20"/>
        <end position="39"/>
    </location>
</feature>
<sequence>MIETLKTVLSDKSLKKNKPLLMLAVIVIILGFLSVSLAGKTVYNYHESLKVKEQIARMKKDISDFQEKNIMISSQPYRPVSRDKVDYIQADVLLAIQGNNLKMLDYKADSSGNEKKGDVSKSFNVSFEGSYENTIKFLQNFGDKDALMNLMEVSMTPKNGLISTSINYRIYIK</sequence>
<proteinExistence type="predicted"/>
<evidence type="ECO:0000313" key="3">
    <source>
        <dbReference type="Proteomes" id="UP000772151"/>
    </source>
</evidence>
<organism evidence="2 3">
    <name type="scientific">Selenomonas ruminantium</name>
    <dbReference type="NCBI Taxonomy" id="971"/>
    <lineage>
        <taxon>Bacteria</taxon>
        <taxon>Bacillati</taxon>
        <taxon>Bacillota</taxon>
        <taxon>Negativicutes</taxon>
        <taxon>Selenomonadales</taxon>
        <taxon>Selenomonadaceae</taxon>
        <taxon>Selenomonas</taxon>
    </lineage>
</organism>
<reference evidence="2" key="1">
    <citation type="submission" date="2019-04" db="EMBL/GenBank/DDBJ databases">
        <title>Evolution of Biomass-Degrading Anaerobic Consortia Revealed by Metagenomics.</title>
        <authorList>
            <person name="Peng X."/>
        </authorList>
    </citation>
    <scope>NUCLEOTIDE SEQUENCE</scope>
    <source>
        <strain evidence="2">SIG242</strain>
    </source>
</reference>
<name>A0A927WDK5_SELRU</name>
<dbReference type="Proteomes" id="UP000772151">
    <property type="component" value="Unassembled WGS sequence"/>
</dbReference>
<comment type="caution">
    <text evidence="2">The sequence shown here is derived from an EMBL/GenBank/DDBJ whole genome shotgun (WGS) entry which is preliminary data.</text>
</comment>
<keyword evidence="1" id="KW-0472">Membrane</keyword>
<dbReference type="AlphaFoldDB" id="A0A927WDK5"/>